<keyword evidence="2" id="KW-1185">Reference proteome</keyword>
<sequence>MTLSDIEELFQQKYSDCFDTLSEISYDISNKVILCNFKNKFINFDKVAKKYHHSWPSTDMIFFDLHGEYIVFVEYKNAKKMTKKKLERSFLKVLRFCMKF</sequence>
<dbReference type="AlphaFoldDB" id="A0A251X3G3"/>
<accession>A0A251X3G3</accession>
<protein>
    <submittedName>
        <fullName evidence="1">Uncharacterized protein</fullName>
    </submittedName>
</protein>
<dbReference type="RefSeq" id="WP_086489694.1">
    <property type="nucleotide sequence ID" value="NZ_MSLT01000024.1"/>
</dbReference>
<reference evidence="1 2" key="1">
    <citation type="submission" date="2016-12" db="EMBL/GenBank/DDBJ databases">
        <title>Thioflexothrix psekupsii D3 genome sequencing and assembly.</title>
        <authorList>
            <person name="Fomenkov A."/>
            <person name="Vincze T."/>
            <person name="Grabovich M."/>
            <person name="Anton B.P."/>
            <person name="Dubinina G."/>
            <person name="Orlova M."/>
            <person name="Belousova E."/>
            <person name="Roberts R.J."/>
        </authorList>
    </citation>
    <scope>NUCLEOTIDE SEQUENCE [LARGE SCALE GENOMIC DNA]</scope>
    <source>
        <strain evidence="1">D3</strain>
    </source>
</reference>
<evidence type="ECO:0000313" key="1">
    <source>
        <dbReference type="EMBL" id="OUD11677.1"/>
    </source>
</evidence>
<organism evidence="1 2">
    <name type="scientific">Thioflexithrix psekupsensis</name>
    <dbReference type="NCBI Taxonomy" id="1570016"/>
    <lineage>
        <taxon>Bacteria</taxon>
        <taxon>Pseudomonadati</taxon>
        <taxon>Pseudomonadota</taxon>
        <taxon>Gammaproteobacteria</taxon>
        <taxon>Thiotrichales</taxon>
        <taxon>Thioflexithrix</taxon>
    </lineage>
</organism>
<name>A0A251X3G3_9GAMM</name>
<dbReference type="EMBL" id="MSLT01000024">
    <property type="protein sequence ID" value="OUD11677.1"/>
    <property type="molecule type" value="Genomic_DNA"/>
</dbReference>
<evidence type="ECO:0000313" key="2">
    <source>
        <dbReference type="Proteomes" id="UP000194798"/>
    </source>
</evidence>
<gene>
    <name evidence="1" type="ORF">TPSD3_16615</name>
</gene>
<proteinExistence type="predicted"/>
<comment type="caution">
    <text evidence="1">The sequence shown here is derived from an EMBL/GenBank/DDBJ whole genome shotgun (WGS) entry which is preliminary data.</text>
</comment>
<dbReference type="Proteomes" id="UP000194798">
    <property type="component" value="Unassembled WGS sequence"/>
</dbReference>